<dbReference type="EMBL" id="ABYJ02000028">
    <property type="protein sequence ID" value="EEV02505.1"/>
    <property type="molecule type" value="Genomic_DNA"/>
</dbReference>
<dbReference type="HOGENOM" id="CLU_2221250_0_0_9"/>
<proteinExistence type="predicted"/>
<protein>
    <submittedName>
        <fullName evidence="2">Uncharacterized protein</fullName>
    </submittedName>
</protein>
<comment type="caution">
    <text evidence="2">The sequence shown here is derived from an EMBL/GenBank/DDBJ whole genome shotgun (WGS) entry which is preliminary data.</text>
</comment>
<accession>C7G6P3</accession>
<evidence type="ECO:0000256" key="1">
    <source>
        <dbReference type="SAM" id="MobiDB-lite"/>
    </source>
</evidence>
<feature type="compositionally biased region" description="Basic and acidic residues" evidence="1">
    <location>
        <begin position="36"/>
        <end position="52"/>
    </location>
</feature>
<organism evidence="2 3">
    <name type="scientific">Roseburia intestinalis L1-82</name>
    <dbReference type="NCBI Taxonomy" id="536231"/>
    <lineage>
        <taxon>Bacteria</taxon>
        <taxon>Bacillati</taxon>
        <taxon>Bacillota</taxon>
        <taxon>Clostridia</taxon>
        <taxon>Lachnospirales</taxon>
        <taxon>Lachnospiraceae</taxon>
        <taxon>Roseburia</taxon>
    </lineage>
</organism>
<name>C7G6P3_9FIRM</name>
<gene>
    <name evidence="2" type="ORF">ROSINTL182_05558</name>
</gene>
<dbReference type="Proteomes" id="UP000004828">
    <property type="component" value="Unassembled WGS sequence"/>
</dbReference>
<evidence type="ECO:0000313" key="2">
    <source>
        <dbReference type="EMBL" id="EEV02505.1"/>
    </source>
</evidence>
<sequence length="106" mass="12125">MEKTTTKSKGGAQHMAEEYSREAVFEILGQEVPDKEMQRAESYADRKLERATEMQPEDTATYRSGWYRVLLVADLVKQLAFQDFTLALCELRNYEPKGGIQTNANT</sequence>
<feature type="region of interest" description="Disordered" evidence="1">
    <location>
        <begin position="36"/>
        <end position="55"/>
    </location>
</feature>
<reference evidence="2 3" key="1">
    <citation type="submission" date="2009-08" db="EMBL/GenBank/DDBJ databases">
        <authorList>
            <person name="Weinstock G."/>
            <person name="Sodergren E."/>
            <person name="Clifton S."/>
            <person name="Fulton L."/>
            <person name="Fulton B."/>
            <person name="Courtney L."/>
            <person name="Fronick C."/>
            <person name="Harrison M."/>
            <person name="Strong C."/>
            <person name="Farmer C."/>
            <person name="Delahaunty K."/>
            <person name="Markovic C."/>
            <person name="Hall O."/>
            <person name="Minx P."/>
            <person name="Tomlinson C."/>
            <person name="Mitreva M."/>
            <person name="Nelson J."/>
            <person name="Hou S."/>
            <person name="Wollam A."/>
            <person name="Pepin K.H."/>
            <person name="Johnson M."/>
            <person name="Bhonagiri V."/>
            <person name="Nash W.E."/>
            <person name="Warren W."/>
            <person name="Chinwalla A."/>
            <person name="Mardis E.R."/>
            <person name="Wilson R.K."/>
        </authorList>
    </citation>
    <scope>NUCLEOTIDE SEQUENCE [LARGE SCALE GENOMIC DNA]</scope>
    <source>
        <strain evidence="2 3">L1-82</strain>
    </source>
</reference>
<dbReference type="AlphaFoldDB" id="C7G6P3"/>
<evidence type="ECO:0000313" key="3">
    <source>
        <dbReference type="Proteomes" id="UP000004828"/>
    </source>
</evidence>